<feature type="non-terminal residue" evidence="1">
    <location>
        <position position="1"/>
    </location>
</feature>
<proteinExistence type="predicted"/>
<organism evidence="1 2">
    <name type="scientific">Racocetra persica</name>
    <dbReference type="NCBI Taxonomy" id="160502"/>
    <lineage>
        <taxon>Eukaryota</taxon>
        <taxon>Fungi</taxon>
        <taxon>Fungi incertae sedis</taxon>
        <taxon>Mucoromycota</taxon>
        <taxon>Glomeromycotina</taxon>
        <taxon>Glomeromycetes</taxon>
        <taxon>Diversisporales</taxon>
        <taxon>Gigasporaceae</taxon>
        <taxon>Racocetra</taxon>
    </lineage>
</organism>
<evidence type="ECO:0000313" key="2">
    <source>
        <dbReference type="Proteomes" id="UP000789920"/>
    </source>
</evidence>
<protein>
    <submittedName>
        <fullName evidence="1">2497_t:CDS:1</fullName>
    </submittedName>
</protein>
<name>A0ACA9SQW5_9GLOM</name>
<dbReference type="EMBL" id="CAJVQC010146370">
    <property type="protein sequence ID" value="CAG8845355.1"/>
    <property type="molecule type" value="Genomic_DNA"/>
</dbReference>
<feature type="non-terminal residue" evidence="1">
    <location>
        <position position="69"/>
    </location>
</feature>
<evidence type="ECO:0000313" key="1">
    <source>
        <dbReference type="EMBL" id="CAG8845355.1"/>
    </source>
</evidence>
<accession>A0ACA9SQW5</accession>
<comment type="caution">
    <text evidence="1">The sequence shown here is derived from an EMBL/GenBank/DDBJ whole genome shotgun (WGS) entry which is preliminary data.</text>
</comment>
<keyword evidence="2" id="KW-1185">Reference proteome</keyword>
<gene>
    <name evidence="1" type="ORF">RPERSI_LOCUS33631</name>
</gene>
<sequence length="69" mass="7956">KYRVKVLNYLCKEKVYKPGAFGKEVEKLYAISTDYTNTESNEKKVLEHTTCSNGFAAAVIHAYNYHKHL</sequence>
<reference evidence="1" key="1">
    <citation type="submission" date="2021-06" db="EMBL/GenBank/DDBJ databases">
        <authorList>
            <person name="Kallberg Y."/>
            <person name="Tangrot J."/>
            <person name="Rosling A."/>
        </authorList>
    </citation>
    <scope>NUCLEOTIDE SEQUENCE</scope>
    <source>
        <strain evidence="1">MA461A</strain>
    </source>
</reference>
<dbReference type="Proteomes" id="UP000789920">
    <property type="component" value="Unassembled WGS sequence"/>
</dbReference>